<dbReference type="CDD" id="cd01144">
    <property type="entry name" value="BtuF"/>
    <property type="match status" value="1"/>
</dbReference>
<evidence type="ECO:0000313" key="5">
    <source>
        <dbReference type="Proteomes" id="UP000234456"/>
    </source>
</evidence>
<keyword evidence="1 2" id="KW-0732">Signal</keyword>
<evidence type="ECO:0000256" key="2">
    <source>
        <dbReference type="SAM" id="SignalP"/>
    </source>
</evidence>
<name>A0A2N4TNU9_RALPI</name>
<organism evidence="4 5">
    <name type="scientific">Ralstonia pickettii</name>
    <name type="common">Burkholderia pickettii</name>
    <dbReference type="NCBI Taxonomy" id="329"/>
    <lineage>
        <taxon>Bacteria</taxon>
        <taxon>Pseudomonadati</taxon>
        <taxon>Pseudomonadota</taxon>
        <taxon>Betaproteobacteria</taxon>
        <taxon>Burkholderiales</taxon>
        <taxon>Burkholderiaceae</taxon>
        <taxon>Ralstonia</taxon>
    </lineage>
</organism>
<dbReference type="AlphaFoldDB" id="A0A2N4TNU9"/>
<protein>
    <submittedName>
        <fullName evidence="4">Cobalamin-binding protein</fullName>
    </submittedName>
</protein>
<dbReference type="NCBIfam" id="NF038402">
    <property type="entry name" value="TroA_like"/>
    <property type="match status" value="1"/>
</dbReference>
<dbReference type="RefSeq" id="WP_102066611.1">
    <property type="nucleotide sequence ID" value="NZ_PKQE01000004.1"/>
</dbReference>
<dbReference type="PANTHER" id="PTHR30535:SF34">
    <property type="entry name" value="MOLYBDATE-BINDING PROTEIN MOLA"/>
    <property type="match status" value="1"/>
</dbReference>
<dbReference type="InterPro" id="IPR054828">
    <property type="entry name" value="Vit_B12_bind_prot"/>
</dbReference>
<dbReference type="PROSITE" id="PS50983">
    <property type="entry name" value="FE_B12_PBP"/>
    <property type="match status" value="1"/>
</dbReference>
<reference evidence="4 5" key="1">
    <citation type="submission" date="2017-12" db="EMBL/GenBank/DDBJ databases">
        <title>Draft genome sequence of Ralstonia pickettii 52.</title>
        <authorList>
            <person name="Zheng B."/>
        </authorList>
    </citation>
    <scope>NUCLEOTIDE SEQUENCE [LARGE SCALE GENOMIC DNA]</scope>
    <source>
        <strain evidence="4 5">52</strain>
    </source>
</reference>
<evidence type="ECO:0000259" key="3">
    <source>
        <dbReference type="PROSITE" id="PS50983"/>
    </source>
</evidence>
<dbReference type="EMBL" id="PKQE01000004">
    <property type="protein sequence ID" value="PLC41339.1"/>
    <property type="molecule type" value="Genomic_DNA"/>
</dbReference>
<dbReference type="Pfam" id="PF01497">
    <property type="entry name" value="Peripla_BP_2"/>
    <property type="match status" value="1"/>
</dbReference>
<dbReference type="InterPro" id="IPR050902">
    <property type="entry name" value="ABC_Transporter_SBP"/>
</dbReference>
<comment type="caution">
    <text evidence="4">The sequence shown here is derived from an EMBL/GenBank/DDBJ whole genome shotgun (WGS) entry which is preliminary data.</text>
</comment>
<dbReference type="SUPFAM" id="SSF53807">
    <property type="entry name" value="Helical backbone' metal receptor"/>
    <property type="match status" value="1"/>
</dbReference>
<evidence type="ECO:0000313" key="4">
    <source>
        <dbReference type="EMBL" id="PLC41339.1"/>
    </source>
</evidence>
<sequence length="318" mass="34457">MPARLSRLARRLYVCGLSAIALTIAAAPACAAISVTDDTGTAVTLQRPAQRIVSLAPHATELLFAAGGGARIVGTVAYSDYPPPARVIPHVGDNRSLDLERIAALKPDLVVVWRHGNAQKQIDRLRALGIPLFFSEPHRMSDIPRSIEALGTLLDTRASAHDAAQQFRQRADALRQRYASRPPVSVFYQVWEQPLMTLNGQHIFSDMLALCGGRNVFAGEPLLVPTVSAEAVIAANPEVLLTASMGATQGSRPIDTLDAWKRWPQLLAVQRGNLFSINGDLINRFGPRLVEAATLLCEDLEQARMRRLGSQAVNGPGR</sequence>
<dbReference type="Proteomes" id="UP000234456">
    <property type="component" value="Unassembled WGS sequence"/>
</dbReference>
<evidence type="ECO:0000256" key="1">
    <source>
        <dbReference type="ARBA" id="ARBA00022729"/>
    </source>
</evidence>
<gene>
    <name evidence="4" type="ORF">C0Q88_17240</name>
</gene>
<feature type="chain" id="PRO_5014801249" evidence="2">
    <location>
        <begin position="32"/>
        <end position="318"/>
    </location>
</feature>
<proteinExistence type="predicted"/>
<accession>A0A2N4TNU9</accession>
<feature type="signal peptide" evidence="2">
    <location>
        <begin position="1"/>
        <end position="31"/>
    </location>
</feature>
<dbReference type="Gene3D" id="3.40.50.1980">
    <property type="entry name" value="Nitrogenase molybdenum iron protein domain"/>
    <property type="match status" value="2"/>
</dbReference>
<dbReference type="GO" id="GO:0071281">
    <property type="term" value="P:cellular response to iron ion"/>
    <property type="evidence" value="ECO:0007669"/>
    <property type="project" value="TreeGrafter"/>
</dbReference>
<dbReference type="InterPro" id="IPR002491">
    <property type="entry name" value="ABC_transptr_periplasmic_BD"/>
</dbReference>
<feature type="domain" description="Fe/B12 periplasmic-binding" evidence="3">
    <location>
        <begin position="51"/>
        <end position="308"/>
    </location>
</feature>
<dbReference type="OrthoDB" id="6495095at2"/>
<dbReference type="PANTHER" id="PTHR30535">
    <property type="entry name" value="VITAMIN B12-BINDING PROTEIN"/>
    <property type="match status" value="1"/>
</dbReference>